<comment type="caution">
    <text evidence="4">The sequence shown here is derived from an EMBL/GenBank/DDBJ whole genome shotgun (WGS) entry which is preliminary data.</text>
</comment>
<reference evidence="4" key="1">
    <citation type="submission" date="2022-06" db="EMBL/GenBank/DDBJ databases">
        <authorList>
            <consortium name="SYNGENTA / RWTH Aachen University"/>
        </authorList>
    </citation>
    <scope>NUCLEOTIDE SEQUENCE</scope>
</reference>
<keyword evidence="2" id="KW-0378">Hydrolase</keyword>
<dbReference type="GO" id="GO:0004045">
    <property type="term" value="F:peptidyl-tRNA hydrolase activity"/>
    <property type="evidence" value="ECO:0007669"/>
    <property type="project" value="InterPro"/>
</dbReference>
<dbReference type="Gene3D" id="3.40.50.1470">
    <property type="entry name" value="Peptidyl-tRNA hydrolase"/>
    <property type="match status" value="1"/>
</dbReference>
<organism evidence="4 5">
    <name type="scientific">Phakopsora pachyrhizi</name>
    <name type="common">Asian soybean rust disease fungus</name>
    <dbReference type="NCBI Taxonomy" id="170000"/>
    <lineage>
        <taxon>Eukaryota</taxon>
        <taxon>Fungi</taxon>
        <taxon>Dikarya</taxon>
        <taxon>Basidiomycota</taxon>
        <taxon>Pucciniomycotina</taxon>
        <taxon>Pucciniomycetes</taxon>
        <taxon>Pucciniales</taxon>
        <taxon>Phakopsoraceae</taxon>
        <taxon>Phakopsora</taxon>
    </lineage>
</organism>
<evidence type="ECO:0000256" key="2">
    <source>
        <dbReference type="ARBA" id="ARBA00022801"/>
    </source>
</evidence>
<dbReference type="PANTHER" id="PTHR17224:SF1">
    <property type="entry name" value="PEPTIDYL-TRNA HYDROLASE"/>
    <property type="match status" value="1"/>
</dbReference>
<keyword evidence="5" id="KW-1185">Reference proteome</keyword>
<dbReference type="Proteomes" id="UP001153365">
    <property type="component" value="Unassembled WGS sequence"/>
</dbReference>
<dbReference type="Pfam" id="PF01195">
    <property type="entry name" value="Pept_tRNA_hydro"/>
    <property type="match status" value="1"/>
</dbReference>
<dbReference type="PANTHER" id="PTHR17224">
    <property type="entry name" value="PEPTIDYL-TRNA HYDROLASE"/>
    <property type="match status" value="1"/>
</dbReference>
<sequence>MMMTKRPSSIRILIVGLGNYNLSLTRHSVGQLVLESLNRLLNQIHQNTISKSSSFSKGFNDQALRINLNDPITTFHSKSSSRGSRFFQIISDRSKNRSDGQGSSVDLKFSKNHSGWIAQHRFIIRSIKTDVSPRSKSSSPSLRVESGVEDDEDRREVLIELFKPKALMNICGPIVSQLYLDKHQACNKEWMGRASDGLRLKTERMMVLIHDELDLRPMKIKLKVPPGSMKTNGHNGLKSVFSSLRSRRMDERTLSSELRRIYCLKIGIDDEVRKIRDNEQVSRWVLGNLSTEEILAYGWKREDYREVLRLAGSHLDDELGAKRTRPLLEVWSNVLKVIIGS</sequence>
<protein>
    <submittedName>
        <fullName evidence="4">Expressed protein</fullName>
    </submittedName>
</protein>
<keyword evidence="3" id="KW-0694">RNA-binding</keyword>
<evidence type="ECO:0000313" key="4">
    <source>
        <dbReference type="EMBL" id="CAH7688126.1"/>
    </source>
</evidence>
<dbReference type="InterPro" id="IPR001328">
    <property type="entry name" value="Pept_tRNA_hydro"/>
</dbReference>
<evidence type="ECO:0000313" key="5">
    <source>
        <dbReference type="Proteomes" id="UP001153365"/>
    </source>
</evidence>
<evidence type="ECO:0000256" key="3">
    <source>
        <dbReference type="ARBA" id="ARBA00022884"/>
    </source>
</evidence>
<accession>A0AAV0BRE2</accession>
<dbReference type="InterPro" id="IPR036416">
    <property type="entry name" value="Pept_tRNA_hydro_sf"/>
</dbReference>
<dbReference type="SUPFAM" id="SSF53178">
    <property type="entry name" value="Peptidyl-tRNA hydrolase-like"/>
    <property type="match status" value="2"/>
</dbReference>
<dbReference type="EMBL" id="CALTRL010005957">
    <property type="protein sequence ID" value="CAH7688126.1"/>
    <property type="molecule type" value="Genomic_DNA"/>
</dbReference>
<dbReference type="GO" id="GO:0000049">
    <property type="term" value="F:tRNA binding"/>
    <property type="evidence" value="ECO:0007669"/>
    <property type="project" value="UniProtKB-KW"/>
</dbReference>
<proteinExistence type="predicted"/>
<dbReference type="AlphaFoldDB" id="A0AAV0BRE2"/>
<evidence type="ECO:0000256" key="1">
    <source>
        <dbReference type="ARBA" id="ARBA00022555"/>
    </source>
</evidence>
<keyword evidence="1" id="KW-0820">tRNA-binding</keyword>
<gene>
    <name evidence="4" type="ORF">PPACK8108_LOCUS23042</name>
</gene>
<name>A0AAV0BRE2_PHAPC</name>